<dbReference type="Proteomes" id="UP000192940">
    <property type="component" value="Chromosome I"/>
</dbReference>
<dbReference type="Pfam" id="PF02518">
    <property type="entry name" value="HATPase_c"/>
    <property type="match status" value="1"/>
</dbReference>
<organism evidence="14 15">
    <name type="scientific">Paenibacillus uliginis N3/975</name>
    <dbReference type="NCBI Taxonomy" id="1313296"/>
    <lineage>
        <taxon>Bacteria</taxon>
        <taxon>Bacillati</taxon>
        <taxon>Bacillota</taxon>
        <taxon>Bacilli</taxon>
        <taxon>Bacillales</taxon>
        <taxon>Paenibacillaceae</taxon>
        <taxon>Paenibacillus</taxon>
    </lineage>
</organism>
<evidence type="ECO:0000256" key="10">
    <source>
        <dbReference type="ARBA" id="ARBA00023012"/>
    </source>
</evidence>
<dbReference type="SUPFAM" id="SSF55874">
    <property type="entry name" value="ATPase domain of HSP90 chaperone/DNA topoisomerase II/histidine kinase"/>
    <property type="match status" value="1"/>
</dbReference>
<accession>A0A1X7HNG1</accession>
<dbReference type="SUPFAM" id="SSF158472">
    <property type="entry name" value="HAMP domain-like"/>
    <property type="match status" value="1"/>
</dbReference>
<dbReference type="SMART" id="SM00304">
    <property type="entry name" value="HAMP"/>
    <property type="match status" value="1"/>
</dbReference>
<evidence type="ECO:0000313" key="15">
    <source>
        <dbReference type="Proteomes" id="UP000192940"/>
    </source>
</evidence>
<dbReference type="InterPro" id="IPR003660">
    <property type="entry name" value="HAMP_dom"/>
</dbReference>
<gene>
    <name evidence="14" type="ORF">SAMN05661091_4841</name>
</gene>
<keyword evidence="5 12" id="KW-0812">Transmembrane</keyword>
<dbReference type="PANTHER" id="PTHR34220">
    <property type="entry name" value="SENSOR HISTIDINE KINASE YPDA"/>
    <property type="match status" value="1"/>
</dbReference>
<evidence type="ECO:0000256" key="4">
    <source>
        <dbReference type="ARBA" id="ARBA00022679"/>
    </source>
</evidence>
<dbReference type="InterPro" id="IPR050640">
    <property type="entry name" value="Bact_2-comp_sensor_kinase"/>
</dbReference>
<dbReference type="RefSeq" id="WP_208915541.1">
    <property type="nucleotide sequence ID" value="NZ_LT840184.1"/>
</dbReference>
<keyword evidence="8" id="KW-0067">ATP-binding</keyword>
<dbReference type="STRING" id="1313296.SAMN05661091_4841"/>
<feature type="domain" description="HAMP" evidence="13">
    <location>
        <begin position="308"/>
        <end position="360"/>
    </location>
</feature>
<dbReference type="EMBL" id="LT840184">
    <property type="protein sequence ID" value="SMF89942.1"/>
    <property type="molecule type" value="Genomic_DNA"/>
</dbReference>
<evidence type="ECO:0000256" key="9">
    <source>
        <dbReference type="ARBA" id="ARBA00022989"/>
    </source>
</evidence>
<dbReference type="InterPro" id="IPR003594">
    <property type="entry name" value="HATPase_dom"/>
</dbReference>
<dbReference type="Gene3D" id="3.30.565.10">
    <property type="entry name" value="Histidine kinase-like ATPase, C-terminal domain"/>
    <property type="match status" value="1"/>
</dbReference>
<keyword evidence="6" id="KW-0547">Nucleotide-binding</keyword>
<evidence type="ECO:0000259" key="13">
    <source>
        <dbReference type="PROSITE" id="PS50885"/>
    </source>
</evidence>
<comment type="subcellular location">
    <subcellularLocation>
        <location evidence="1">Cell membrane</location>
        <topology evidence="1">Multi-pass membrane protein</topology>
    </subcellularLocation>
</comment>
<feature type="transmembrane region" description="Helical" evidence="12">
    <location>
        <begin position="289"/>
        <end position="306"/>
    </location>
</feature>
<evidence type="ECO:0000256" key="11">
    <source>
        <dbReference type="ARBA" id="ARBA00023136"/>
    </source>
</evidence>
<dbReference type="GO" id="GO:0005886">
    <property type="term" value="C:plasma membrane"/>
    <property type="evidence" value="ECO:0007669"/>
    <property type="project" value="UniProtKB-SubCell"/>
</dbReference>
<dbReference type="Pfam" id="PF06580">
    <property type="entry name" value="His_kinase"/>
    <property type="match status" value="1"/>
</dbReference>
<keyword evidence="4" id="KW-0808">Transferase</keyword>
<reference evidence="14 15" key="1">
    <citation type="submission" date="2017-04" db="EMBL/GenBank/DDBJ databases">
        <authorList>
            <person name="Afonso C.L."/>
            <person name="Miller P.J."/>
            <person name="Scott M.A."/>
            <person name="Spackman E."/>
            <person name="Goraichik I."/>
            <person name="Dimitrov K.M."/>
            <person name="Suarez D.L."/>
            <person name="Swayne D.E."/>
        </authorList>
    </citation>
    <scope>NUCLEOTIDE SEQUENCE [LARGE SCALE GENOMIC DNA]</scope>
    <source>
        <strain evidence="14 15">N3/975</strain>
    </source>
</reference>
<evidence type="ECO:0000256" key="7">
    <source>
        <dbReference type="ARBA" id="ARBA00022777"/>
    </source>
</evidence>
<evidence type="ECO:0000256" key="6">
    <source>
        <dbReference type="ARBA" id="ARBA00022741"/>
    </source>
</evidence>
<keyword evidence="9 12" id="KW-1133">Transmembrane helix</keyword>
<evidence type="ECO:0000256" key="8">
    <source>
        <dbReference type="ARBA" id="ARBA00022840"/>
    </source>
</evidence>
<evidence type="ECO:0000256" key="3">
    <source>
        <dbReference type="ARBA" id="ARBA00022553"/>
    </source>
</evidence>
<evidence type="ECO:0000313" key="14">
    <source>
        <dbReference type="EMBL" id="SMF89942.1"/>
    </source>
</evidence>
<dbReference type="Pfam" id="PF00672">
    <property type="entry name" value="HAMP"/>
    <property type="match status" value="1"/>
</dbReference>
<dbReference type="PROSITE" id="PS50885">
    <property type="entry name" value="HAMP"/>
    <property type="match status" value="1"/>
</dbReference>
<feature type="transmembrane region" description="Helical" evidence="12">
    <location>
        <begin position="27"/>
        <end position="48"/>
    </location>
</feature>
<proteinExistence type="predicted"/>
<keyword evidence="3" id="KW-0597">Phosphoprotein</keyword>
<sequence length="577" mass="65678">MKLHLQRTKKFSDRIFSGTYHSIRTKLLSSFLIVTLIPLFSLGGLSYYQSARVINSQFGKYGDNAVAQLEQQTSSTLNRMKQTAETIYSYLLDPAHTGIGNRAPSTYSEIVEKNDFESLLKSLRTHSTAGIYIITTSGYYYGENNLDVAKLDNIPLWKKRPETYTGTYWLGFYKQDHAIESGEPGVPVIGLAVPIHHPNKAQNGSIILIEENAEELLHMFKKFEADTHAHLLIKSPDGTVVYETDSAYDPKESDITWTRTLAVNQWTMEARIPAKAFYQSSGVIRANTMVVAIISCLLAFGIAYLFSSRFTSRIRRLKDSMQKVSFGKLDTRTPIEGKDELGSLDISFNRMVTGVQSLIGEVEQSERLKKEAELRAFHYQINPHLLFNTLNSIQWKARLEGAEDIRQMLYHLTMVLEGNLDISQELVTVGRELRMIEHFLKIQEIRYGDVFRYKLDCEQSLRQYVIPRMTLQPLFENIFFHAFVDGKGEINMKITEKQGDLLLTLQDNGAGITEEKLAKLFLHGEKRSGRGGLGVRNADQKFKLHFGPMYGLFVHSVKGEGTIITIRWPKREESSDE</sequence>
<evidence type="ECO:0000256" key="2">
    <source>
        <dbReference type="ARBA" id="ARBA00022475"/>
    </source>
</evidence>
<name>A0A1X7HNG1_9BACL</name>
<dbReference type="AlphaFoldDB" id="A0A1X7HNG1"/>
<evidence type="ECO:0000256" key="5">
    <source>
        <dbReference type="ARBA" id="ARBA00022692"/>
    </source>
</evidence>
<keyword evidence="15" id="KW-1185">Reference proteome</keyword>
<dbReference type="Gene3D" id="6.10.340.10">
    <property type="match status" value="1"/>
</dbReference>
<keyword evidence="7 14" id="KW-0418">Kinase</keyword>
<keyword evidence="2" id="KW-1003">Cell membrane</keyword>
<dbReference type="PANTHER" id="PTHR34220:SF11">
    <property type="entry name" value="SENSOR PROTEIN KINASE HPTS"/>
    <property type="match status" value="1"/>
</dbReference>
<dbReference type="GO" id="GO:0000155">
    <property type="term" value="F:phosphorelay sensor kinase activity"/>
    <property type="evidence" value="ECO:0007669"/>
    <property type="project" value="InterPro"/>
</dbReference>
<keyword evidence="11 12" id="KW-0472">Membrane</keyword>
<dbReference type="InterPro" id="IPR010559">
    <property type="entry name" value="Sig_transdc_His_kin_internal"/>
</dbReference>
<keyword evidence="10" id="KW-0902">Two-component regulatory system</keyword>
<protein>
    <submittedName>
        <fullName evidence="14">Two-component system, sensor histidine kinase YesM</fullName>
    </submittedName>
</protein>
<dbReference type="CDD" id="cd06225">
    <property type="entry name" value="HAMP"/>
    <property type="match status" value="1"/>
</dbReference>
<evidence type="ECO:0000256" key="1">
    <source>
        <dbReference type="ARBA" id="ARBA00004651"/>
    </source>
</evidence>
<dbReference type="InterPro" id="IPR036890">
    <property type="entry name" value="HATPase_C_sf"/>
</dbReference>
<evidence type="ECO:0000256" key="12">
    <source>
        <dbReference type="SAM" id="Phobius"/>
    </source>
</evidence>
<dbReference type="GO" id="GO:0005524">
    <property type="term" value="F:ATP binding"/>
    <property type="evidence" value="ECO:0007669"/>
    <property type="project" value="UniProtKB-KW"/>
</dbReference>